<sequence>MVVISPTLDALSVDYGITDASVIKLNDTLIVKYGMYVSQYEYMVTETMNKIFPDLVPTPVSFTRHSGISVIIMEKLPGVTFDEYIGAGATVEQVHQVCDEIRSFLVKLRNIDPDEIDPSGQHGTVRGIVQCDSGLDHDNLAHGFLRPGPPSVLLEQQDIVREVGGSTFDMDMLSREIASGCKLVVTHGDLLPCNILVHNDHLSGIIDWEWSGIYPSCWERTTSMHMLQLVRKYSFPLIHWELMTKGGMLPSFTSYRIIGSVGAFVYEKKSSIGTRNSRTLINNTLIGTYNFNPEEIVSRVAQSVRIQYELIGPDTGFNYWSCEDWVIEVLTVLSDIGMLDPGVVSVLASMKPELTENAHRGPLSGRMPPGVASVVSKPNPVVLHQALYTRQQGQGAAYSPQATGYRYSPSSTGFDPSAYHDYRGGGGGAQYGTYYGGSGGGPYGTTYGGGRGW</sequence>
<accession>A0AAJ8JVE7</accession>
<reference evidence="2" key="1">
    <citation type="submission" date="2016-06" db="EMBL/GenBank/DDBJ databases">
        <authorList>
            <person name="Cuomo C."/>
            <person name="Litvintseva A."/>
            <person name="Heitman J."/>
            <person name="Chen Y."/>
            <person name="Sun S."/>
            <person name="Springer D."/>
            <person name="Dromer F."/>
            <person name="Young S."/>
            <person name="Zeng Q."/>
            <person name="Chapman S."/>
            <person name="Gujja S."/>
            <person name="Saif S."/>
            <person name="Birren B."/>
        </authorList>
    </citation>
    <scope>NUCLEOTIDE SEQUENCE</scope>
    <source>
        <strain evidence="2">CBS 7841</strain>
    </source>
</reference>
<dbReference type="RefSeq" id="XP_066069811.1">
    <property type="nucleotide sequence ID" value="XM_066213714.1"/>
</dbReference>
<reference evidence="2" key="2">
    <citation type="journal article" date="2022" name="Elife">
        <title>Obligate sexual reproduction of a homothallic fungus closely related to the Cryptococcus pathogenic species complex.</title>
        <authorList>
            <person name="Passer A.R."/>
            <person name="Clancey S.A."/>
            <person name="Shea T."/>
            <person name="David-Palma M."/>
            <person name="Averette A.F."/>
            <person name="Boekhout T."/>
            <person name="Porcel B.M."/>
            <person name="Nowrousian M."/>
            <person name="Cuomo C.A."/>
            <person name="Sun S."/>
            <person name="Heitman J."/>
            <person name="Coelho M.A."/>
        </authorList>
    </citation>
    <scope>NUCLEOTIDE SEQUENCE</scope>
    <source>
        <strain evidence="2">CBS 7841</strain>
    </source>
</reference>
<keyword evidence="3" id="KW-1185">Reference proteome</keyword>
<dbReference type="GeneID" id="91088537"/>
<dbReference type="Gene3D" id="3.90.1200.10">
    <property type="match status" value="1"/>
</dbReference>
<dbReference type="PANTHER" id="PTHR21310:SF55">
    <property type="entry name" value="AMINOGLYCOSIDE PHOSPHOTRANSFERASE DOMAIN-CONTAINING PROTEIN"/>
    <property type="match status" value="1"/>
</dbReference>
<evidence type="ECO:0000313" key="2">
    <source>
        <dbReference type="EMBL" id="WVN89111.1"/>
    </source>
</evidence>
<evidence type="ECO:0000259" key="1">
    <source>
        <dbReference type="Pfam" id="PF01636"/>
    </source>
</evidence>
<feature type="domain" description="Aminoglycoside phosphotransferase" evidence="1">
    <location>
        <begin position="56"/>
        <end position="215"/>
    </location>
</feature>
<name>A0AAJ8JVE7_9TREE</name>
<dbReference type="InterPro" id="IPR051678">
    <property type="entry name" value="AGP_Transferase"/>
</dbReference>
<gene>
    <name evidence="2" type="ORF">L203_104327</name>
</gene>
<dbReference type="InterPro" id="IPR011009">
    <property type="entry name" value="Kinase-like_dom_sf"/>
</dbReference>
<dbReference type="Proteomes" id="UP000094043">
    <property type="component" value="Chromosome 5"/>
</dbReference>
<protein>
    <recommendedName>
        <fullName evidence="1">Aminoglycoside phosphotransferase domain-containing protein</fullName>
    </recommendedName>
</protein>
<dbReference type="AlphaFoldDB" id="A0AAJ8JVE7"/>
<dbReference type="KEGG" id="cdep:91088537"/>
<dbReference type="Pfam" id="PF01636">
    <property type="entry name" value="APH"/>
    <property type="match status" value="1"/>
</dbReference>
<evidence type="ECO:0000313" key="3">
    <source>
        <dbReference type="Proteomes" id="UP000094043"/>
    </source>
</evidence>
<dbReference type="EMBL" id="CP143788">
    <property type="protein sequence ID" value="WVN89111.1"/>
    <property type="molecule type" value="Genomic_DNA"/>
</dbReference>
<organism evidence="2 3">
    <name type="scientific">Cryptococcus depauperatus CBS 7841</name>
    <dbReference type="NCBI Taxonomy" id="1295531"/>
    <lineage>
        <taxon>Eukaryota</taxon>
        <taxon>Fungi</taxon>
        <taxon>Dikarya</taxon>
        <taxon>Basidiomycota</taxon>
        <taxon>Agaricomycotina</taxon>
        <taxon>Tremellomycetes</taxon>
        <taxon>Tremellales</taxon>
        <taxon>Cryptococcaceae</taxon>
        <taxon>Cryptococcus</taxon>
    </lineage>
</organism>
<dbReference type="InterPro" id="IPR002575">
    <property type="entry name" value="Aminoglycoside_PTrfase"/>
</dbReference>
<dbReference type="SUPFAM" id="SSF56112">
    <property type="entry name" value="Protein kinase-like (PK-like)"/>
    <property type="match status" value="1"/>
</dbReference>
<reference evidence="2" key="3">
    <citation type="submission" date="2024-01" db="EMBL/GenBank/DDBJ databases">
        <authorList>
            <person name="Coelho M.A."/>
            <person name="David-Palma M."/>
            <person name="Shea T."/>
            <person name="Sun S."/>
            <person name="Cuomo C.A."/>
            <person name="Heitman J."/>
        </authorList>
    </citation>
    <scope>NUCLEOTIDE SEQUENCE</scope>
    <source>
        <strain evidence="2">CBS 7841</strain>
    </source>
</reference>
<dbReference type="PANTHER" id="PTHR21310">
    <property type="entry name" value="AMINOGLYCOSIDE PHOSPHOTRANSFERASE-RELATED-RELATED"/>
    <property type="match status" value="1"/>
</dbReference>
<proteinExistence type="predicted"/>